<dbReference type="Gene3D" id="3.40.50.1460">
    <property type="match status" value="1"/>
</dbReference>
<dbReference type="PANTHER" id="PTHR34800">
    <property type="entry name" value="TETRAPYRROLE-BINDING PROTEIN, CHLOROPLASTIC"/>
    <property type="match status" value="1"/>
</dbReference>
<evidence type="ECO:0000313" key="3">
    <source>
        <dbReference type="EMBL" id="MFB2835840.1"/>
    </source>
</evidence>
<proteinExistence type="predicted"/>
<dbReference type="Proteomes" id="UP001576780">
    <property type="component" value="Unassembled WGS sequence"/>
</dbReference>
<dbReference type="Pfam" id="PF05419">
    <property type="entry name" value="GUN4"/>
    <property type="match status" value="1"/>
</dbReference>
<keyword evidence="4" id="KW-1185">Reference proteome</keyword>
<dbReference type="RefSeq" id="WP_413278243.1">
    <property type="nucleotide sequence ID" value="NZ_JBHFNT010000125.1"/>
</dbReference>
<dbReference type="CDD" id="cd16383">
    <property type="entry name" value="GUN4"/>
    <property type="match status" value="1"/>
</dbReference>
<dbReference type="Gene3D" id="1.25.40.620">
    <property type="match status" value="1"/>
</dbReference>
<dbReference type="Gene3D" id="1.10.10.1770">
    <property type="entry name" value="Gun4-like"/>
    <property type="match status" value="1"/>
</dbReference>
<gene>
    <name evidence="3" type="ORF">ACE1CA_15025</name>
</gene>
<feature type="domain" description="Peptidase C14 caspase" evidence="1">
    <location>
        <begin position="4"/>
        <end position="234"/>
    </location>
</feature>
<accession>A0ABV4WL96</accession>
<dbReference type="InterPro" id="IPR011600">
    <property type="entry name" value="Pept_C14_caspase"/>
</dbReference>
<dbReference type="SUPFAM" id="SSF140869">
    <property type="entry name" value="GUN4-like"/>
    <property type="match status" value="1"/>
</dbReference>
<dbReference type="SUPFAM" id="SSF52129">
    <property type="entry name" value="Caspase-like"/>
    <property type="match status" value="1"/>
</dbReference>
<dbReference type="InterPro" id="IPR037215">
    <property type="entry name" value="GUN4-like_sf"/>
</dbReference>
<feature type="domain" description="GUN4-like" evidence="2">
    <location>
        <begin position="333"/>
        <end position="454"/>
    </location>
</feature>
<comment type="caution">
    <text evidence="3">The sequence shown here is derived from an EMBL/GenBank/DDBJ whole genome shotgun (WGS) entry which is preliminary data.</text>
</comment>
<sequence length="475" mass="54214">MAKNWALLIGINKYDNLQPLNYAKQDAQLMQEFLCKEAGFEKVFFFSDDSPDVDGQSTRPSRTNLLRVLRFEKPILGNGDNFWFFFSGHGTRHQERDYLMPSDGDPGDIEKTAISINYITERLRCCGADNVILILDACRKSGTRSGERIGSQTAEIARQTGVISIFSCSPNEYSFEIEELQQGAFTYALLEGLGVKGKCATVENLNHYLTRRVPEIIRNHRNEKERQTPYTIAEPITRSHLILLRQYATITDIATLKIDAYQAEVEGNLELAERLWIRVLAGASGTDMDAIKAIQRIALLQNSQVAFGSDFAKQKSISVKLVSAESISVKLVSAVGVDYSNLQQLLAAGKWQEADEETGRVMCKVAKREEEGWLRDDDIKNFPCEDLSTIDRLWVKYSNGRFGFSVQKRIWESVRTGYKDFYDRVGWDEYSKSYSDLTFFLNARVGYLPFIRRVAYYEAWTLISSLFSHQYFRGF</sequence>
<evidence type="ECO:0000313" key="4">
    <source>
        <dbReference type="Proteomes" id="UP001576780"/>
    </source>
</evidence>
<dbReference type="EMBL" id="JBHFNT010000125">
    <property type="protein sequence ID" value="MFB2835840.1"/>
    <property type="molecule type" value="Genomic_DNA"/>
</dbReference>
<dbReference type="InterPro" id="IPR029030">
    <property type="entry name" value="Caspase-like_dom_sf"/>
</dbReference>
<evidence type="ECO:0000259" key="2">
    <source>
        <dbReference type="Pfam" id="PF05419"/>
    </source>
</evidence>
<dbReference type="InterPro" id="IPR008629">
    <property type="entry name" value="GUN4-like"/>
</dbReference>
<evidence type="ECO:0000259" key="1">
    <source>
        <dbReference type="Pfam" id="PF00656"/>
    </source>
</evidence>
<reference evidence="3 4" key="1">
    <citation type="submission" date="2024-09" db="EMBL/GenBank/DDBJ databases">
        <title>Floridaenema gen nov. (Aerosakkonemataceae, Aerosakkonematales ord. nov., Cyanobacteria) from benthic tropical and subtropical fresh waters, with the description of four new species.</title>
        <authorList>
            <person name="Moretto J.A."/>
            <person name="Berthold D.E."/>
            <person name="Lefler F.W."/>
            <person name="Huang I.-S."/>
            <person name="Laughinghouse H. IV."/>
        </authorList>
    </citation>
    <scope>NUCLEOTIDE SEQUENCE [LARGE SCALE GENOMIC DNA]</scope>
    <source>
        <strain evidence="3 4">BLCC-F167</strain>
    </source>
</reference>
<organism evidence="3 4">
    <name type="scientific">Floridaenema evergladense BLCC-F167</name>
    <dbReference type="NCBI Taxonomy" id="3153639"/>
    <lineage>
        <taxon>Bacteria</taxon>
        <taxon>Bacillati</taxon>
        <taxon>Cyanobacteriota</taxon>
        <taxon>Cyanophyceae</taxon>
        <taxon>Oscillatoriophycideae</taxon>
        <taxon>Aerosakkonematales</taxon>
        <taxon>Aerosakkonemataceae</taxon>
        <taxon>Floridanema</taxon>
        <taxon>Floridanema evergladense</taxon>
    </lineage>
</organism>
<dbReference type="Pfam" id="PF00656">
    <property type="entry name" value="Peptidase_C14"/>
    <property type="match status" value="1"/>
</dbReference>
<dbReference type="PANTHER" id="PTHR34800:SF1">
    <property type="entry name" value="TETRAPYRROLE-BINDING PROTEIN, CHLOROPLASTIC"/>
    <property type="match status" value="1"/>
</dbReference>
<protein>
    <submittedName>
        <fullName evidence="3">GUN4 domain-containing protein</fullName>
    </submittedName>
</protein>
<name>A0ABV4WL96_9CYAN</name>